<dbReference type="EMBL" id="PEXW01000062">
    <property type="protein sequence ID" value="PIS40543.1"/>
    <property type="molecule type" value="Genomic_DNA"/>
</dbReference>
<gene>
    <name evidence="1" type="ORF">COT26_02740</name>
</gene>
<comment type="caution">
    <text evidence="1">The sequence shown here is derived from an EMBL/GenBank/DDBJ whole genome shotgun (WGS) entry which is preliminary data.</text>
</comment>
<proteinExistence type="predicted"/>
<dbReference type="Proteomes" id="UP000236845">
    <property type="component" value="Unassembled WGS sequence"/>
</dbReference>
<evidence type="ECO:0000313" key="2">
    <source>
        <dbReference type="Proteomes" id="UP000236845"/>
    </source>
</evidence>
<organism evidence="1 2">
    <name type="scientific">Candidatus Kerfeldbacteria bacterium CG08_land_8_20_14_0_20_43_14</name>
    <dbReference type="NCBI Taxonomy" id="2014246"/>
    <lineage>
        <taxon>Bacteria</taxon>
        <taxon>Candidatus Kerfeldiibacteriota</taxon>
    </lineage>
</organism>
<dbReference type="AlphaFoldDB" id="A0A2H0YS14"/>
<protein>
    <submittedName>
        <fullName evidence="1">Uncharacterized protein</fullName>
    </submittedName>
</protein>
<name>A0A2H0YS14_9BACT</name>
<sequence length="79" mass="9085">MPTVHNHDIEGDQDGIHALKQLDDEEVQVLFEHAKRHHQAAFEGTIQGKRVNFKLIRESDGTHRVENEGRESSHTSGWF</sequence>
<reference evidence="2" key="1">
    <citation type="submission" date="2017-09" db="EMBL/GenBank/DDBJ databases">
        <title>Depth-based differentiation of microbial function through sediment-hosted aquifers and enrichment of novel symbionts in the deep terrestrial subsurface.</title>
        <authorList>
            <person name="Probst A.J."/>
            <person name="Ladd B."/>
            <person name="Jarett J.K."/>
            <person name="Geller-Mcgrath D.E."/>
            <person name="Sieber C.M.K."/>
            <person name="Emerson J.B."/>
            <person name="Anantharaman K."/>
            <person name="Thomas B.C."/>
            <person name="Malmstrom R."/>
            <person name="Stieglmeier M."/>
            <person name="Klingl A."/>
            <person name="Woyke T."/>
            <person name="Ryan C.M."/>
            <person name="Banfield J.F."/>
        </authorList>
    </citation>
    <scope>NUCLEOTIDE SEQUENCE [LARGE SCALE GENOMIC DNA]</scope>
</reference>
<evidence type="ECO:0000313" key="1">
    <source>
        <dbReference type="EMBL" id="PIS40543.1"/>
    </source>
</evidence>
<accession>A0A2H0YS14</accession>